<dbReference type="GO" id="GO:0003954">
    <property type="term" value="F:NADH dehydrogenase activity"/>
    <property type="evidence" value="ECO:0007669"/>
    <property type="project" value="TreeGrafter"/>
</dbReference>
<comment type="cofactor">
    <cofactor evidence="1">
        <name>FMN</name>
        <dbReference type="ChEBI" id="CHEBI:58210"/>
    </cofactor>
</comment>
<dbReference type="Proteomes" id="UP000640489">
    <property type="component" value="Unassembled WGS sequence"/>
</dbReference>
<keyword evidence="5" id="KW-0285">Flavoprotein</keyword>
<accession>A0A930VE15</accession>
<dbReference type="GO" id="GO:0051539">
    <property type="term" value="F:4 iron, 4 sulfur cluster binding"/>
    <property type="evidence" value="ECO:0007669"/>
    <property type="project" value="UniProtKB-KW"/>
</dbReference>
<sequence length="417" mass="43169">MTTTPLRGAGTHVDTWPPVWVLGAAHVLAGTSGGRLDLSAHRETHGLPRRRDRDELVRDAQAVRLVGRGGAAFPVATKLAGVPVGSRTHVLVNGSEGEPASHKDRTLMRLAPHLVLDGALAVARALETRRVTVAVGDAASYWSLRNALDERPDGDGVRVASHRHGFVGGEIRAVARAMSGDVARPPGRRVLPTVHGVDGRPTFASNVETFAQLAVLLGRGVDAFASVGDPDEPGTTLLTLIGDVDHPGVVEVPTGLPLSAVVGERVGPLLVGGYHGTWIAGPGDLVLSRPALRTAGAPLNAGVLARLPHDTCALGEVAAVSRWLAGESAAQCGPCFFGLPSMADSVGRLCAGEDVRSDIARRVGLLPGRGACAHPDGSAAFVRSALAAMPDEVDAHLRNRGCGRPVRRALPVGVRAA</sequence>
<dbReference type="GO" id="GO:0046872">
    <property type="term" value="F:metal ion binding"/>
    <property type="evidence" value="ECO:0007669"/>
    <property type="project" value="UniProtKB-KW"/>
</dbReference>
<evidence type="ECO:0000256" key="6">
    <source>
        <dbReference type="ARBA" id="ARBA00022643"/>
    </source>
</evidence>
<dbReference type="EMBL" id="JADKPN010000018">
    <property type="protein sequence ID" value="MBF4765774.1"/>
    <property type="molecule type" value="Genomic_DNA"/>
</dbReference>
<reference evidence="11" key="1">
    <citation type="submission" date="2020-11" db="EMBL/GenBank/DDBJ databases">
        <title>Nocardioides sp. nov., isolated from Soil of Cynanchum wilfordii Hemsley rhizosphere.</title>
        <authorList>
            <person name="Lee J.-S."/>
            <person name="Suh M.K."/>
            <person name="Kim J.-S."/>
        </authorList>
    </citation>
    <scope>NUCLEOTIDE SEQUENCE</scope>
    <source>
        <strain evidence="11">KCTC 19275</strain>
    </source>
</reference>
<dbReference type="InterPro" id="IPR037207">
    <property type="entry name" value="Nuop51_4Fe4S-bd_sf"/>
</dbReference>
<dbReference type="SUPFAM" id="SSF140490">
    <property type="entry name" value="Nqo1C-terminal domain-like"/>
    <property type="match status" value="1"/>
</dbReference>
<dbReference type="PANTHER" id="PTHR11780:SF10">
    <property type="entry name" value="NADH DEHYDROGENASE [UBIQUINONE] FLAVOPROTEIN 1, MITOCHONDRIAL"/>
    <property type="match status" value="1"/>
</dbReference>
<dbReference type="GO" id="GO:0045333">
    <property type="term" value="P:cellular respiration"/>
    <property type="evidence" value="ECO:0007669"/>
    <property type="project" value="TreeGrafter"/>
</dbReference>
<dbReference type="Pfam" id="PF01512">
    <property type="entry name" value="Complex1_51K"/>
    <property type="match status" value="1"/>
</dbReference>
<feature type="domain" description="NADH-ubiquinone oxidoreductase 51kDa subunit iron-sulphur binding" evidence="10">
    <location>
        <begin position="314"/>
        <end position="359"/>
    </location>
</feature>
<dbReference type="Pfam" id="PF10589">
    <property type="entry name" value="NADH_4Fe-4S"/>
    <property type="match status" value="1"/>
</dbReference>
<comment type="cofactor">
    <cofactor evidence="2">
        <name>[4Fe-4S] cluster</name>
        <dbReference type="ChEBI" id="CHEBI:49883"/>
    </cofactor>
</comment>
<protein>
    <submittedName>
        <fullName evidence="11">NADH-quinone oxidoreductase subunit I</fullName>
    </submittedName>
</protein>
<dbReference type="SUPFAM" id="SSF142984">
    <property type="entry name" value="Nqo1 middle domain-like"/>
    <property type="match status" value="1"/>
</dbReference>
<dbReference type="SUPFAM" id="SSF142019">
    <property type="entry name" value="Nqo1 FMN-binding domain-like"/>
    <property type="match status" value="1"/>
</dbReference>
<dbReference type="InterPro" id="IPR050837">
    <property type="entry name" value="ComplexI_51kDa_subunit"/>
</dbReference>
<proteinExistence type="inferred from homology"/>
<evidence type="ECO:0000256" key="9">
    <source>
        <dbReference type="ARBA" id="ARBA00023014"/>
    </source>
</evidence>
<dbReference type="PANTHER" id="PTHR11780">
    <property type="entry name" value="NADH-UBIQUINONE OXIDOREDUCTASE FLAVOPROTEIN 1 NDUFV1"/>
    <property type="match status" value="1"/>
</dbReference>
<keyword evidence="4" id="KW-0004">4Fe-4S</keyword>
<evidence type="ECO:0000259" key="10">
    <source>
        <dbReference type="SMART" id="SM00928"/>
    </source>
</evidence>
<dbReference type="AlphaFoldDB" id="A0A930VE15"/>
<dbReference type="Gene3D" id="3.10.20.600">
    <property type="match status" value="1"/>
</dbReference>
<dbReference type="RefSeq" id="WP_194708955.1">
    <property type="nucleotide sequence ID" value="NZ_JADKPN010000018.1"/>
</dbReference>
<keyword evidence="9" id="KW-0411">Iron-sulfur</keyword>
<evidence type="ECO:0000256" key="5">
    <source>
        <dbReference type="ARBA" id="ARBA00022630"/>
    </source>
</evidence>
<dbReference type="InterPro" id="IPR011538">
    <property type="entry name" value="Nuo51_FMN-bd"/>
</dbReference>
<gene>
    <name evidence="11" type="ORF">ISU07_21795</name>
</gene>
<dbReference type="SMART" id="SM00928">
    <property type="entry name" value="NADH_4Fe-4S"/>
    <property type="match status" value="1"/>
</dbReference>
<name>A0A930VE15_9ACTN</name>
<keyword evidence="8" id="KW-0408">Iron</keyword>
<dbReference type="InterPro" id="IPR019575">
    <property type="entry name" value="Nuop51_4Fe4S-bd"/>
</dbReference>
<evidence type="ECO:0000256" key="3">
    <source>
        <dbReference type="ARBA" id="ARBA00007523"/>
    </source>
</evidence>
<evidence type="ECO:0000256" key="7">
    <source>
        <dbReference type="ARBA" id="ARBA00022723"/>
    </source>
</evidence>
<evidence type="ECO:0000256" key="8">
    <source>
        <dbReference type="ARBA" id="ARBA00023004"/>
    </source>
</evidence>
<evidence type="ECO:0000256" key="1">
    <source>
        <dbReference type="ARBA" id="ARBA00001917"/>
    </source>
</evidence>
<keyword evidence="6" id="KW-0288">FMN</keyword>
<dbReference type="Gene3D" id="1.20.1440.230">
    <property type="entry name" value="NADH-ubiquinone oxidoreductase 51kDa subunit, iron-sulphur binding domain"/>
    <property type="match status" value="1"/>
</dbReference>
<evidence type="ECO:0000256" key="4">
    <source>
        <dbReference type="ARBA" id="ARBA00022485"/>
    </source>
</evidence>
<dbReference type="Gene3D" id="3.40.50.11540">
    <property type="entry name" value="NADH-ubiquinone oxidoreductase 51kDa subunit"/>
    <property type="match status" value="1"/>
</dbReference>
<organism evidence="11 12">
    <name type="scientific">Nocardioides islandensis</name>
    <dbReference type="NCBI Taxonomy" id="433663"/>
    <lineage>
        <taxon>Bacteria</taxon>
        <taxon>Bacillati</taxon>
        <taxon>Actinomycetota</taxon>
        <taxon>Actinomycetes</taxon>
        <taxon>Propionibacteriales</taxon>
        <taxon>Nocardioidaceae</taxon>
        <taxon>Nocardioides</taxon>
    </lineage>
</organism>
<evidence type="ECO:0000256" key="2">
    <source>
        <dbReference type="ARBA" id="ARBA00001966"/>
    </source>
</evidence>
<keyword evidence="7" id="KW-0479">Metal-binding</keyword>
<evidence type="ECO:0000313" key="12">
    <source>
        <dbReference type="Proteomes" id="UP000640489"/>
    </source>
</evidence>
<comment type="caution">
    <text evidence="11">The sequence shown here is derived from an EMBL/GenBank/DDBJ whole genome shotgun (WGS) entry which is preliminary data.</text>
</comment>
<evidence type="ECO:0000313" key="11">
    <source>
        <dbReference type="EMBL" id="MBF4765774.1"/>
    </source>
</evidence>
<dbReference type="InterPro" id="IPR037225">
    <property type="entry name" value="Nuo51_FMN-bd_sf"/>
</dbReference>
<comment type="similarity">
    <text evidence="3">Belongs to the complex I 51 kDa subunit family.</text>
</comment>
<keyword evidence="12" id="KW-1185">Reference proteome</keyword>